<name>A0ABN2N428_9PSEU</name>
<comment type="caution">
    <text evidence="2">The sequence shown here is derived from an EMBL/GenBank/DDBJ whole genome shotgun (WGS) entry which is preliminary data.</text>
</comment>
<proteinExistence type="predicted"/>
<dbReference type="RefSeq" id="WP_344416720.1">
    <property type="nucleotide sequence ID" value="NZ_BAAAQK010000006.1"/>
</dbReference>
<accession>A0ABN2N428</accession>
<gene>
    <name evidence="2" type="ORF">GCM10009836_29580</name>
</gene>
<dbReference type="EMBL" id="BAAAQK010000006">
    <property type="protein sequence ID" value="GAA1847970.1"/>
    <property type="molecule type" value="Genomic_DNA"/>
</dbReference>
<organism evidence="2 3">
    <name type="scientific">Pseudonocardia ailaonensis</name>
    <dbReference type="NCBI Taxonomy" id="367279"/>
    <lineage>
        <taxon>Bacteria</taxon>
        <taxon>Bacillati</taxon>
        <taxon>Actinomycetota</taxon>
        <taxon>Actinomycetes</taxon>
        <taxon>Pseudonocardiales</taxon>
        <taxon>Pseudonocardiaceae</taxon>
        <taxon>Pseudonocardia</taxon>
    </lineage>
</organism>
<keyword evidence="1" id="KW-0732">Signal</keyword>
<protein>
    <recommendedName>
        <fullName evidence="4">Secreted protein</fullName>
    </recommendedName>
</protein>
<sequence>MSNNQNPTSTRAAKRRARLAKGACVLLATGALVGAGAGVASAADYPRSEQVYFTEVIKPSDSIALPRMQCFSGWLEDVNYSPGRTVLNGVEVREPGSVGVTASKAILAAGGDDSHFGVIGFADNYIAAAATNWNPFASAELTVELHCTNDWNKAVKQLRIPGYNPEVG</sequence>
<keyword evidence="3" id="KW-1185">Reference proteome</keyword>
<evidence type="ECO:0008006" key="4">
    <source>
        <dbReference type="Google" id="ProtNLM"/>
    </source>
</evidence>
<evidence type="ECO:0000256" key="1">
    <source>
        <dbReference type="SAM" id="SignalP"/>
    </source>
</evidence>
<feature type="signal peptide" evidence="1">
    <location>
        <begin position="1"/>
        <end position="42"/>
    </location>
</feature>
<reference evidence="2 3" key="1">
    <citation type="journal article" date="2019" name="Int. J. Syst. Evol. Microbiol.">
        <title>The Global Catalogue of Microorganisms (GCM) 10K type strain sequencing project: providing services to taxonomists for standard genome sequencing and annotation.</title>
        <authorList>
            <consortium name="The Broad Institute Genomics Platform"/>
            <consortium name="The Broad Institute Genome Sequencing Center for Infectious Disease"/>
            <person name="Wu L."/>
            <person name="Ma J."/>
        </authorList>
    </citation>
    <scope>NUCLEOTIDE SEQUENCE [LARGE SCALE GENOMIC DNA]</scope>
    <source>
        <strain evidence="2 3">JCM 16009</strain>
    </source>
</reference>
<dbReference type="Proteomes" id="UP001500449">
    <property type="component" value="Unassembled WGS sequence"/>
</dbReference>
<evidence type="ECO:0000313" key="3">
    <source>
        <dbReference type="Proteomes" id="UP001500449"/>
    </source>
</evidence>
<feature type="chain" id="PRO_5045280155" description="Secreted protein" evidence="1">
    <location>
        <begin position="43"/>
        <end position="168"/>
    </location>
</feature>
<evidence type="ECO:0000313" key="2">
    <source>
        <dbReference type="EMBL" id="GAA1847970.1"/>
    </source>
</evidence>